<keyword evidence="2" id="KW-0413">Isomerase</keyword>
<dbReference type="InterPro" id="IPR050275">
    <property type="entry name" value="PGM_Phosphatase"/>
</dbReference>
<dbReference type="InterPro" id="IPR013078">
    <property type="entry name" value="His_Pase_superF_clade-1"/>
</dbReference>
<keyword evidence="1" id="KW-0324">Glycolysis</keyword>
<keyword evidence="4" id="KW-1185">Reference proteome</keyword>
<dbReference type="Pfam" id="PF00300">
    <property type="entry name" value="His_Phos_1"/>
    <property type="match status" value="1"/>
</dbReference>
<reference evidence="3 4" key="1">
    <citation type="submission" date="2021-01" db="EMBL/GenBank/DDBJ databases">
        <title>Biogeographic distribution of Paracoccus.</title>
        <authorList>
            <person name="Hollensteiner J."/>
            <person name="Leineberger J."/>
            <person name="Brinkhoff T."/>
            <person name="Daniel R."/>
        </authorList>
    </citation>
    <scope>NUCLEOTIDE SEQUENCE [LARGE SCALE GENOMIC DNA]</scope>
    <source>
        <strain evidence="3 4">KCTC 22803</strain>
    </source>
</reference>
<dbReference type="CDD" id="cd07067">
    <property type="entry name" value="HP_PGM_like"/>
    <property type="match status" value="1"/>
</dbReference>
<dbReference type="PANTHER" id="PTHR48100:SF1">
    <property type="entry name" value="HISTIDINE PHOSPHATASE FAMILY PROTEIN-RELATED"/>
    <property type="match status" value="1"/>
</dbReference>
<dbReference type="SMART" id="SM00855">
    <property type="entry name" value="PGAM"/>
    <property type="match status" value="1"/>
</dbReference>
<dbReference type="Gene3D" id="3.40.50.1240">
    <property type="entry name" value="Phosphoglycerate mutase-like"/>
    <property type="match status" value="1"/>
</dbReference>
<proteinExistence type="predicted"/>
<organism evidence="3 4">
    <name type="scientific">Paracoccus fistulariae</name>
    <dbReference type="NCBI Taxonomy" id="658446"/>
    <lineage>
        <taxon>Bacteria</taxon>
        <taxon>Pseudomonadati</taxon>
        <taxon>Pseudomonadota</taxon>
        <taxon>Alphaproteobacteria</taxon>
        <taxon>Rhodobacterales</taxon>
        <taxon>Paracoccaceae</taxon>
        <taxon>Paracoccus</taxon>
    </lineage>
</organism>
<dbReference type="InterPro" id="IPR029033">
    <property type="entry name" value="His_PPase_superfam"/>
</dbReference>
<name>A0ABY7SJ16_9RHOB</name>
<dbReference type="PANTHER" id="PTHR48100">
    <property type="entry name" value="BROAD-SPECIFICITY PHOSPHATASE YOR283W-RELATED"/>
    <property type="match status" value="1"/>
</dbReference>
<gene>
    <name evidence="3" type="ORF">JHX87_15785</name>
</gene>
<evidence type="ECO:0000313" key="3">
    <source>
        <dbReference type="EMBL" id="WCR06910.1"/>
    </source>
</evidence>
<dbReference type="EMBL" id="CP067136">
    <property type="protein sequence ID" value="WCR06910.1"/>
    <property type="molecule type" value="Genomic_DNA"/>
</dbReference>
<dbReference type="RefSeq" id="WP_271883868.1">
    <property type="nucleotide sequence ID" value="NZ_CP067136.1"/>
</dbReference>
<dbReference type="Proteomes" id="UP001219349">
    <property type="component" value="Chromosome"/>
</dbReference>
<sequence length="188" mass="20241">MLDPDKIWLLRHGQTDWNLEGRLQGRTDIPLNQAGIIGAHQAGILMVGQRLGRILSSPLQRAMTTAQIVAVSQGITAVADPRLIERDFGRLEGMMRRDILRGDGSSDSFITAEDAGGGAEPWSQVKARMKAAYDDLPDNRGPVLIVSHMAALTALTEALGYAPPVFYNSTPVLLSSLSCLVSDCRASS</sequence>
<dbReference type="SUPFAM" id="SSF53254">
    <property type="entry name" value="Phosphoglycerate mutase-like"/>
    <property type="match status" value="1"/>
</dbReference>
<evidence type="ECO:0000256" key="1">
    <source>
        <dbReference type="ARBA" id="ARBA00023152"/>
    </source>
</evidence>
<evidence type="ECO:0000313" key="4">
    <source>
        <dbReference type="Proteomes" id="UP001219349"/>
    </source>
</evidence>
<evidence type="ECO:0000256" key="2">
    <source>
        <dbReference type="ARBA" id="ARBA00023235"/>
    </source>
</evidence>
<protein>
    <submittedName>
        <fullName evidence="3">Histidine phosphatase family protein</fullName>
    </submittedName>
</protein>
<dbReference type="PROSITE" id="PS00175">
    <property type="entry name" value="PG_MUTASE"/>
    <property type="match status" value="1"/>
</dbReference>
<accession>A0ABY7SJ16</accession>
<dbReference type="InterPro" id="IPR001345">
    <property type="entry name" value="PG/BPGM_mutase_AS"/>
</dbReference>